<accession>A0AAX3FLA0</accession>
<dbReference type="Proteomes" id="UP000268529">
    <property type="component" value="Chromosome"/>
</dbReference>
<proteinExistence type="predicted"/>
<gene>
    <name evidence="1" type="ORF">NCTC8529_02100</name>
</gene>
<sequence>MKIAKTKPPEEWSGEYLLECLHSLNSKSQIEYLMYCNFIKNMPDGRVKIKVFGSRFSMVGSRIRYVDKTRIHESSILDKFNLEWRKQ</sequence>
<dbReference type="RefSeq" id="WP_039196567.1">
    <property type="nucleotide sequence ID" value="NZ_LR134310.1"/>
</dbReference>
<dbReference type="AlphaFoldDB" id="A0AAX3FLA0"/>
<dbReference type="GeneID" id="92744704"/>
<reference evidence="1 2" key="1">
    <citation type="submission" date="2018-12" db="EMBL/GenBank/DDBJ databases">
        <authorList>
            <consortium name="Pathogen Informatics"/>
        </authorList>
    </citation>
    <scope>NUCLEOTIDE SEQUENCE [LARGE SCALE GENOMIC DNA]</scope>
    <source>
        <strain evidence="1 2">NCTC8529</strain>
    </source>
</reference>
<evidence type="ECO:0000313" key="1">
    <source>
        <dbReference type="EMBL" id="VEE92948.1"/>
    </source>
</evidence>
<dbReference type="EMBL" id="LR134310">
    <property type="protein sequence ID" value="VEE92948.1"/>
    <property type="molecule type" value="Genomic_DNA"/>
</dbReference>
<protein>
    <submittedName>
        <fullName evidence="1">Uncharacterized protein</fullName>
    </submittedName>
</protein>
<evidence type="ECO:0000313" key="2">
    <source>
        <dbReference type="Proteomes" id="UP000268529"/>
    </source>
</evidence>
<name>A0AAX3FLA0_ACTEU</name>
<organism evidence="1 2">
    <name type="scientific">Actinobacillus equuli</name>
    <dbReference type="NCBI Taxonomy" id="718"/>
    <lineage>
        <taxon>Bacteria</taxon>
        <taxon>Pseudomonadati</taxon>
        <taxon>Pseudomonadota</taxon>
        <taxon>Gammaproteobacteria</taxon>
        <taxon>Pasteurellales</taxon>
        <taxon>Pasteurellaceae</taxon>
        <taxon>Actinobacillus</taxon>
    </lineage>
</organism>